<reference evidence="2 3" key="1">
    <citation type="submission" date="2014-09" db="EMBL/GenBank/DDBJ databases">
        <title>Vibrio maritimus JCM 19235. (C45) whole genome shotgun sequence.</title>
        <authorList>
            <person name="Sawabe T."/>
            <person name="Meirelles P."/>
            <person name="Nakanishi M."/>
            <person name="Sayaka M."/>
            <person name="Hattori M."/>
            <person name="Ohkuma M."/>
        </authorList>
    </citation>
    <scope>NUCLEOTIDE SEQUENCE [LARGE SCALE GENOMIC DNA]</scope>
    <source>
        <strain evidence="3">JCM19235</strain>
    </source>
</reference>
<evidence type="ECO:0000313" key="2">
    <source>
        <dbReference type="EMBL" id="GAL22938.1"/>
    </source>
</evidence>
<dbReference type="AlphaFoldDB" id="A0A090S822"/>
<accession>A0A090S822</accession>
<keyword evidence="3" id="KW-1185">Reference proteome</keyword>
<name>A0A090S822_9VIBR</name>
<dbReference type="Proteomes" id="UP000029228">
    <property type="component" value="Unassembled WGS sequence"/>
</dbReference>
<feature type="domain" description="Bacteriophage tail tape measure C-terminal" evidence="1">
    <location>
        <begin position="315"/>
        <end position="381"/>
    </location>
</feature>
<organism evidence="2 3">
    <name type="scientific">Vibrio maritimus</name>
    <dbReference type="NCBI Taxonomy" id="990268"/>
    <lineage>
        <taxon>Bacteria</taxon>
        <taxon>Pseudomonadati</taxon>
        <taxon>Pseudomonadota</taxon>
        <taxon>Gammaproteobacteria</taxon>
        <taxon>Vibrionales</taxon>
        <taxon>Vibrionaceae</taxon>
        <taxon>Vibrio</taxon>
    </lineage>
</organism>
<protein>
    <submittedName>
        <fullName evidence="2">Putative membrane protein</fullName>
    </submittedName>
</protein>
<proteinExistence type="predicted"/>
<sequence>MAADAEKTALQDSIKKIQEGAENGVLSEQERRDIQYKKGLIEGLTETVEKYQDKVKTGTVKELSMNESKLASEESLLAKLKKTEALYVHRLARIKEEVKYGENRIRLEEDLASGKLKVADADLMALRAQADRSDAAVAGYKAEQESIKEIEEANKRLANLSLSLAKKLGTSQGKSLNEFMSWKTASEQNSEAIREMRAQLEAATKGSLSGAQEDGLSKLQAMAREIDLNNIIIQQREYQEEIALDLSTEMQRFGYETNKTKRGLEQVKRTLERKLTTLERNTEEYWRTKDAINSVNDSLELAARNADAINPKNDAWFDLGMSIKNMSNQVDDELAGAFEGVFDSIATSIVDTESSFSDMINNLADDLASFMIKMTMMQAVQSAFPSFFANGGIMSSEGSVPLKTYATGGIATSPQVAVFGEGSHNEAYVPLPDGKTIPVTMQGGGGSAPVVNVINQTGMQAETESNARFDGERWVTDVVLKAASRPGKFRDTMNRS</sequence>
<dbReference type="EMBL" id="BBMR01000017">
    <property type="protein sequence ID" value="GAL22938.1"/>
    <property type="molecule type" value="Genomic_DNA"/>
</dbReference>
<dbReference type="InterPro" id="IPR006431">
    <property type="entry name" value="Phage_tape_meas_C"/>
</dbReference>
<evidence type="ECO:0000313" key="3">
    <source>
        <dbReference type="Proteomes" id="UP000029228"/>
    </source>
</evidence>
<evidence type="ECO:0000259" key="1">
    <source>
        <dbReference type="Pfam" id="PF09718"/>
    </source>
</evidence>
<dbReference type="STRING" id="990268.JCM19235_1239"/>
<comment type="caution">
    <text evidence="2">The sequence shown here is derived from an EMBL/GenBank/DDBJ whole genome shotgun (WGS) entry which is preliminary data.</text>
</comment>
<dbReference type="Pfam" id="PF09718">
    <property type="entry name" value="Tape_meas_lam_C"/>
    <property type="match status" value="1"/>
</dbReference>
<gene>
    <name evidence="2" type="ORF">JCM19235_1239</name>
</gene>